<reference evidence="2 3" key="1">
    <citation type="submission" date="2016-11" db="EMBL/GenBank/DDBJ databases">
        <title>The macronuclear genome of Stentor coeruleus: a giant cell with tiny introns.</title>
        <authorList>
            <person name="Slabodnick M."/>
            <person name="Ruby J.G."/>
            <person name="Reiff S.B."/>
            <person name="Swart E.C."/>
            <person name="Gosai S."/>
            <person name="Prabakaran S."/>
            <person name="Witkowska E."/>
            <person name="Larue G.E."/>
            <person name="Fisher S."/>
            <person name="Freeman R.M."/>
            <person name="Gunawardena J."/>
            <person name="Chu W."/>
            <person name="Stover N.A."/>
            <person name="Gregory B.D."/>
            <person name="Nowacki M."/>
            <person name="Derisi J."/>
            <person name="Roy S.W."/>
            <person name="Marshall W.F."/>
            <person name="Sood P."/>
        </authorList>
    </citation>
    <scope>NUCLEOTIDE SEQUENCE [LARGE SCALE GENOMIC DNA]</scope>
    <source>
        <strain evidence="2">WM001</strain>
    </source>
</reference>
<accession>A0A1R2CG18</accession>
<proteinExistence type="predicted"/>
<evidence type="ECO:0000313" key="3">
    <source>
        <dbReference type="Proteomes" id="UP000187209"/>
    </source>
</evidence>
<dbReference type="EMBL" id="MPUH01000163">
    <property type="protein sequence ID" value="OMJ87968.1"/>
    <property type="molecule type" value="Genomic_DNA"/>
</dbReference>
<dbReference type="Proteomes" id="UP000187209">
    <property type="component" value="Unassembled WGS sequence"/>
</dbReference>
<evidence type="ECO:0000313" key="2">
    <source>
        <dbReference type="EMBL" id="OMJ87968.1"/>
    </source>
</evidence>
<sequence>MASIWLEPILHESNSYHSDPIRLRRPLLITEIRIAKPQFPLHQVEFSAKDLRTPSDELVTLERVERVEPTGNDFPIKLREPILTNFLAVKGEYKSLNLCLEASEVSLNNNKLTIKLVKPIQIQADIELLHISPLEYHGLFQYWMDFEDSSITSIRYSFGDFASPSPAVFTLWKSPQESVNATVNEIEGLLQGISSGTGYLGNLEKLGGLIENVINFYHAGYDSANSGLRKLADSKLPLSLVKIAISALEGNLHGLMEAKAALIVINHLLELPRLAQNFLESSGLSHLLLLITHPSASSQLVSKILNSFHALISVPSNVKYFFEYDSTLRLDAKLIQIHFTFPKTKRKDDNKKVKVEEEGVYKTGYQILLGLLNEKKSIKVTNCIKGLLNKCSFYYSLQKLTLVIRSGENPLSMIETIRRNLKLQMLRSSSHAFTSVKHDLLTFLLLDSGTTLQNLQGTSQLMSQQILTNSLADWLTYTNFLPNLLSFFVSQTTTLDDYRIAFINITDILLMLIRSSGGFGYLALNAEVLMGFIHAYQGLAVPINSEDPEFNIIEEEYLLSTVTVEKMPSYARQMVVIISSLLKISEQLAAIKNGEVLTGMNSLYALVNSDDAGSITTAVLYCVVRHNPEILLWIVEQVDLALDADNLKSFYVLELLKTILQEDRSGEVMLLIGQDLYKTLDNSGCIYAELRDSIDILLDLLKPISKLKNGDPDDLISDISTIAKVKKDKIEAKAAFFVIGESTYPDLDLSSFGDLNTKGSAILQLLPSLRLINLILSVKKWLSIQLIKQNFLPILTNIVSKTTQILHTLYTKPNTKEVFNIINISQVKNEHFELMIPCINIFNIILEQLLGTELLMYNNSPLLESLLHLASLCEIESSYPGEFVKAKISRMIKTVFILWAQLPNFCDIYLPIIFEHAFQYPFKKSAILTIIGSIFEYYISSKDPSFYHKCAEWAAKDYSMPLFGPELIYYYIIQASNIEGEHKIMNSFQMSESKIKESSASKYEVRNSWNYKKYLGLFIDQQGSIIDKSFRILFSTNNYEVHISFIRILRCILACNNLQAGKNIIDHLKRKIRDKNSFNGKAIYVLHAISDIPCAKGLCLHEDMPDLLISFLHKNEFTKITLRIFENFFDASITSCDDEKKSGQNTGNGIQSKIELYTYTEDMPTISQIQHFLLEIREFLMFDVPGIEDAAMEDDEDQLYGEFTKAKQTVANISWEITLGVLNTLKVLSSNPVGKSLIVCSHYPPKESPGPLDFVGLAKRISIGLNQEEYQECSLVLLAVFLDILKNTGTNVLTPESLANLTSQLKHLSSTSGEIEKPAKSTSSSSSPSQKANTFLKTLASLTSIQPIPSIDLPIPRDINIKFPAKTPDFNKIKDFSKILKKNHSNQLILSKRVGEKIQVKPIQFLTDLLPPPYPPQFKYKVDIKVSDWSSFNEAHQELTTEKVLEKQKIFEEKIKKSLPPNGYVPSNQNEIMMPKAPIQPMMPIQQTIQQTMNTQFTRNIAAPQNFLNDSERKAYNELANLIQKKDRSQDPRLQLRIDQILGDYPSFANYLKN</sequence>
<evidence type="ECO:0000256" key="1">
    <source>
        <dbReference type="SAM" id="MobiDB-lite"/>
    </source>
</evidence>
<feature type="region of interest" description="Disordered" evidence="1">
    <location>
        <begin position="1310"/>
        <end position="1330"/>
    </location>
</feature>
<comment type="caution">
    <text evidence="2">The sequence shown here is derived from an EMBL/GenBank/DDBJ whole genome shotgun (WGS) entry which is preliminary data.</text>
</comment>
<name>A0A1R2CG18_9CILI</name>
<dbReference type="OrthoDB" id="297878at2759"/>
<keyword evidence="3" id="KW-1185">Reference proteome</keyword>
<protein>
    <submittedName>
        <fullName evidence="2">Uncharacterized protein</fullName>
    </submittedName>
</protein>
<organism evidence="2 3">
    <name type="scientific">Stentor coeruleus</name>
    <dbReference type="NCBI Taxonomy" id="5963"/>
    <lineage>
        <taxon>Eukaryota</taxon>
        <taxon>Sar</taxon>
        <taxon>Alveolata</taxon>
        <taxon>Ciliophora</taxon>
        <taxon>Postciliodesmatophora</taxon>
        <taxon>Heterotrichea</taxon>
        <taxon>Heterotrichida</taxon>
        <taxon>Stentoridae</taxon>
        <taxon>Stentor</taxon>
    </lineage>
</organism>
<gene>
    <name evidence="2" type="ORF">SteCoe_10204</name>
</gene>